<name>A0AAV2SG91_MEGNR</name>
<dbReference type="InterPro" id="IPR041577">
    <property type="entry name" value="RT_RNaseH_2"/>
</dbReference>
<evidence type="ECO:0000313" key="4">
    <source>
        <dbReference type="EMBL" id="CAL4196483.1"/>
    </source>
</evidence>
<keyword evidence="5" id="KW-1185">Reference proteome</keyword>
<gene>
    <name evidence="4" type="ORF">MNOR_LOCUS37179</name>
</gene>
<dbReference type="Proteomes" id="UP001497623">
    <property type="component" value="Unassembled WGS sequence"/>
</dbReference>
<dbReference type="GO" id="GO:0003964">
    <property type="term" value="F:RNA-directed DNA polymerase activity"/>
    <property type="evidence" value="ECO:0007669"/>
    <property type="project" value="UniProtKB-EC"/>
</dbReference>
<evidence type="ECO:0000259" key="3">
    <source>
        <dbReference type="Pfam" id="PF17919"/>
    </source>
</evidence>
<evidence type="ECO:0000256" key="2">
    <source>
        <dbReference type="ARBA" id="ARBA00023268"/>
    </source>
</evidence>
<dbReference type="PANTHER" id="PTHR37984">
    <property type="entry name" value="PROTEIN CBG26694"/>
    <property type="match status" value="1"/>
</dbReference>
<sequence length="179" mass="20184">MPAPRDKSQLRSFLGFLSYVSKHIPDLRSARAPLDYLIKPDIKFIWDINHGEAFTKCKQLAGNSALLTHFDPTKPIVLTTDASPYGVGACLSHKVVINNRTRLLPIAYASASLKDAQRNYAQVDREGLGVFWGINNFRNICYVQTSNCIQIVLHLLKYSVQRIIYRVVLRVDLVVGLQV</sequence>
<protein>
    <recommendedName>
        <fullName evidence="1">RNA-directed DNA polymerase</fullName>
        <ecNumber evidence="1">2.7.7.49</ecNumber>
    </recommendedName>
</protein>
<dbReference type="InterPro" id="IPR043502">
    <property type="entry name" value="DNA/RNA_pol_sf"/>
</dbReference>
<dbReference type="SUPFAM" id="SSF56672">
    <property type="entry name" value="DNA/RNA polymerases"/>
    <property type="match status" value="1"/>
</dbReference>
<proteinExistence type="predicted"/>
<dbReference type="Pfam" id="PF17919">
    <property type="entry name" value="RT_RNaseH_2"/>
    <property type="match status" value="1"/>
</dbReference>
<evidence type="ECO:0000313" key="5">
    <source>
        <dbReference type="Proteomes" id="UP001497623"/>
    </source>
</evidence>
<accession>A0AAV2SG91</accession>
<organism evidence="4 5">
    <name type="scientific">Meganyctiphanes norvegica</name>
    <name type="common">Northern krill</name>
    <name type="synonym">Thysanopoda norvegica</name>
    <dbReference type="NCBI Taxonomy" id="48144"/>
    <lineage>
        <taxon>Eukaryota</taxon>
        <taxon>Metazoa</taxon>
        <taxon>Ecdysozoa</taxon>
        <taxon>Arthropoda</taxon>
        <taxon>Crustacea</taxon>
        <taxon>Multicrustacea</taxon>
        <taxon>Malacostraca</taxon>
        <taxon>Eumalacostraca</taxon>
        <taxon>Eucarida</taxon>
        <taxon>Euphausiacea</taxon>
        <taxon>Euphausiidae</taxon>
        <taxon>Meganyctiphanes</taxon>
    </lineage>
</organism>
<evidence type="ECO:0000256" key="1">
    <source>
        <dbReference type="ARBA" id="ARBA00012493"/>
    </source>
</evidence>
<dbReference type="Gene3D" id="3.30.70.270">
    <property type="match status" value="1"/>
</dbReference>
<dbReference type="InterPro" id="IPR050951">
    <property type="entry name" value="Retrovirus_Pol_polyprotein"/>
</dbReference>
<keyword evidence="2" id="KW-0511">Multifunctional enzyme</keyword>
<dbReference type="FunFam" id="3.30.70.270:FF:000020">
    <property type="entry name" value="Transposon Tf2-6 polyprotein-like Protein"/>
    <property type="match status" value="1"/>
</dbReference>
<dbReference type="EMBL" id="CAXKWB010072903">
    <property type="protein sequence ID" value="CAL4196483.1"/>
    <property type="molecule type" value="Genomic_DNA"/>
</dbReference>
<comment type="caution">
    <text evidence="4">The sequence shown here is derived from an EMBL/GenBank/DDBJ whole genome shotgun (WGS) entry which is preliminary data.</text>
</comment>
<reference evidence="4 5" key="1">
    <citation type="submission" date="2024-05" db="EMBL/GenBank/DDBJ databases">
        <authorList>
            <person name="Wallberg A."/>
        </authorList>
    </citation>
    <scope>NUCLEOTIDE SEQUENCE [LARGE SCALE GENOMIC DNA]</scope>
</reference>
<dbReference type="EC" id="2.7.7.49" evidence="1"/>
<feature type="domain" description="Reverse transcriptase/retrotransposon-derived protein RNase H-like" evidence="3">
    <location>
        <begin position="46"/>
        <end position="143"/>
    </location>
</feature>
<dbReference type="PANTHER" id="PTHR37984:SF5">
    <property type="entry name" value="PROTEIN NYNRIN-LIKE"/>
    <property type="match status" value="1"/>
</dbReference>
<dbReference type="InterPro" id="IPR043128">
    <property type="entry name" value="Rev_trsase/Diguanyl_cyclase"/>
</dbReference>
<dbReference type="AlphaFoldDB" id="A0AAV2SG91"/>